<dbReference type="NCBIfam" id="TIGR03025">
    <property type="entry name" value="EPS_sugtrans"/>
    <property type="match status" value="1"/>
</dbReference>
<evidence type="ECO:0000313" key="9">
    <source>
        <dbReference type="EMBL" id="SNR77671.1"/>
    </source>
</evidence>
<dbReference type="Pfam" id="PF02397">
    <property type="entry name" value="Bac_transf"/>
    <property type="match status" value="1"/>
</dbReference>
<gene>
    <name evidence="9" type="ORF">SAMN06272737_12466</name>
</gene>
<keyword evidence="4 7" id="KW-0812">Transmembrane</keyword>
<evidence type="ECO:0000313" key="10">
    <source>
        <dbReference type="Proteomes" id="UP000198403"/>
    </source>
</evidence>
<name>A0A238Z443_9ACTN</name>
<dbReference type="InterPro" id="IPR003362">
    <property type="entry name" value="Bact_transf"/>
</dbReference>
<comment type="similarity">
    <text evidence="2">Belongs to the bacterial sugar transferase family.</text>
</comment>
<comment type="subcellular location">
    <subcellularLocation>
        <location evidence="1">Membrane</location>
        <topology evidence="1">Multi-pass membrane protein</topology>
    </subcellularLocation>
</comment>
<evidence type="ECO:0000259" key="8">
    <source>
        <dbReference type="Pfam" id="PF02397"/>
    </source>
</evidence>
<dbReference type="AlphaFoldDB" id="A0A238Z443"/>
<dbReference type="InterPro" id="IPR017475">
    <property type="entry name" value="EPS_sugar_tfrase"/>
</dbReference>
<proteinExistence type="inferred from homology"/>
<dbReference type="PANTHER" id="PTHR30576:SF10">
    <property type="entry name" value="SLL5057 PROTEIN"/>
    <property type="match status" value="1"/>
</dbReference>
<keyword evidence="6 7" id="KW-0472">Membrane</keyword>
<feature type="transmembrane region" description="Helical" evidence="7">
    <location>
        <begin position="80"/>
        <end position="98"/>
    </location>
</feature>
<dbReference type="Gene3D" id="3.40.50.720">
    <property type="entry name" value="NAD(P)-binding Rossmann-like Domain"/>
    <property type="match status" value="1"/>
</dbReference>
<keyword evidence="5 7" id="KW-1133">Transmembrane helix</keyword>
<sequence>MVASAHDVARLKHGAIPVQRSVPPLPHLRGEGTQARRQWRTRYLTSIVAGDALCAAVAGAAGLLVRFGGDAVWLAHSGPMQAAVVVAVLPFVWVLAMFAGRAYEQRFLYVGADEFRRVLSASVWVLAGFGTASWAFKWDIARGFVVVALPLAAVLTLLQRYARRQVLHRQRGRGLHHQTTLVVGHRSGVSALHELVDASRYHGLNIIGCCVPASQGSRERVFDGLPVLGSLDDVIDVVRRYEVDTVAVLPSPELEGPALRRLGWELEKTSAELLLAPAVTEFAGPRVAIRPVAGLPLLHVERPELTGARRLAKSAFDVTAAFLGLVLLLPLLLVIGASVRLTSRGPAFYKQERVGRDGKTFSMLKFRSMVVDAEERLAALQARTDGNGVLFKMKDDPRVTRVGRIMRRYSLDELPQLINVLRGQMSLVGPRPPLPHETDRYGFDMHRRFLVKPGMTGLWQINGRSDLSWDDSVRMDVRYVENWSFGMDLFILWKTFGAVRGGSGAY</sequence>
<evidence type="ECO:0000256" key="5">
    <source>
        <dbReference type="ARBA" id="ARBA00022989"/>
    </source>
</evidence>
<dbReference type="GO" id="GO:0016780">
    <property type="term" value="F:phosphotransferase activity, for other substituted phosphate groups"/>
    <property type="evidence" value="ECO:0007669"/>
    <property type="project" value="TreeGrafter"/>
</dbReference>
<evidence type="ECO:0000256" key="1">
    <source>
        <dbReference type="ARBA" id="ARBA00004141"/>
    </source>
</evidence>
<evidence type="ECO:0000256" key="3">
    <source>
        <dbReference type="ARBA" id="ARBA00022679"/>
    </source>
</evidence>
<evidence type="ECO:0000256" key="2">
    <source>
        <dbReference type="ARBA" id="ARBA00006464"/>
    </source>
</evidence>
<feature type="transmembrane region" description="Helical" evidence="7">
    <location>
        <begin position="142"/>
        <end position="162"/>
    </location>
</feature>
<accession>A0A238Z443</accession>
<organism evidence="9 10">
    <name type="scientific">Blastococcus mobilis</name>
    <dbReference type="NCBI Taxonomy" id="1938746"/>
    <lineage>
        <taxon>Bacteria</taxon>
        <taxon>Bacillati</taxon>
        <taxon>Actinomycetota</taxon>
        <taxon>Actinomycetes</taxon>
        <taxon>Geodermatophilales</taxon>
        <taxon>Geodermatophilaceae</taxon>
        <taxon>Blastococcus</taxon>
    </lineage>
</organism>
<reference evidence="9 10" key="1">
    <citation type="submission" date="2017-06" db="EMBL/GenBank/DDBJ databases">
        <authorList>
            <person name="Kim H.J."/>
            <person name="Triplett B.A."/>
        </authorList>
    </citation>
    <scope>NUCLEOTIDE SEQUENCE [LARGE SCALE GENOMIC DNA]</scope>
    <source>
        <strain evidence="9 10">DSM 44272</strain>
    </source>
</reference>
<dbReference type="RefSeq" id="WP_089338140.1">
    <property type="nucleotide sequence ID" value="NZ_FZNO01000024.1"/>
</dbReference>
<dbReference type="Pfam" id="PF13727">
    <property type="entry name" value="CoA_binding_3"/>
    <property type="match status" value="1"/>
</dbReference>
<evidence type="ECO:0000256" key="6">
    <source>
        <dbReference type="ARBA" id="ARBA00023136"/>
    </source>
</evidence>
<keyword evidence="3 9" id="KW-0808">Transferase</keyword>
<dbReference type="Proteomes" id="UP000198403">
    <property type="component" value="Unassembled WGS sequence"/>
</dbReference>
<dbReference type="OrthoDB" id="9808602at2"/>
<dbReference type="GO" id="GO:0016020">
    <property type="term" value="C:membrane"/>
    <property type="evidence" value="ECO:0007669"/>
    <property type="project" value="UniProtKB-SubCell"/>
</dbReference>
<dbReference type="PANTHER" id="PTHR30576">
    <property type="entry name" value="COLANIC BIOSYNTHESIS UDP-GLUCOSE LIPID CARRIER TRANSFERASE"/>
    <property type="match status" value="1"/>
</dbReference>
<feature type="transmembrane region" description="Helical" evidence="7">
    <location>
        <begin position="318"/>
        <end position="339"/>
    </location>
</feature>
<feature type="transmembrane region" description="Helical" evidence="7">
    <location>
        <begin position="43"/>
        <end position="68"/>
    </location>
</feature>
<feature type="transmembrane region" description="Helical" evidence="7">
    <location>
        <begin position="118"/>
        <end position="136"/>
    </location>
</feature>
<protein>
    <submittedName>
        <fullName evidence="9">Undecaprenyl-phosphate galactose phosphotransferase, WbaP/exopolysaccharide biosynthesis polyprenyl glycosylphosphotransferase</fullName>
    </submittedName>
</protein>
<keyword evidence="10" id="KW-1185">Reference proteome</keyword>
<evidence type="ECO:0000256" key="4">
    <source>
        <dbReference type="ARBA" id="ARBA00022692"/>
    </source>
</evidence>
<evidence type="ECO:0000256" key="7">
    <source>
        <dbReference type="SAM" id="Phobius"/>
    </source>
</evidence>
<feature type="domain" description="Bacterial sugar transferase" evidence="8">
    <location>
        <begin position="313"/>
        <end position="499"/>
    </location>
</feature>
<dbReference type="EMBL" id="FZNO01000024">
    <property type="protein sequence ID" value="SNR77671.1"/>
    <property type="molecule type" value="Genomic_DNA"/>
</dbReference>